<dbReference type="OrthoDB" id="2287436at2759"/>
<dbReference type="AlphaFoldDB" id="A0A367KWM3"/>
<organism evidence="3 4">
    <name type="scientific">Rhizopus stolonifer</name>
    <name type="common">Rhizopus nigricans</name>
    <dbReference type="NCBI Taxonomy" id="4846"/>
    <lineage>
        <taxon>Eukaryota</taxon>
        <taxon>Fungi</taxon>
        <taxon>Fungi incertae sedis</taxon>
        <taxon>Mucoromycota</taxon>
        <taxon>Mucoromycotina</taxon>
        <taxon>Mucoromycetes</taxon>
        <taxon>Mucorales</taxon>
        <taxon>Mucorineae</taxon>
        <taxon>Rhizopodaceae</taxon>
        <taxon>Rhizopus</taxon>
    </lineage>
</organism>
<evidence type="ECO:0000313" key="4">
    <source>
        <dbReference type="Proteomes" id="UP000253551"/>
    </source>
</evidence>
<sequence length="323" mass="36347">MIPPWAVAIIIILFIITLLSSYYIFKKRLSKRRAVGTVRQDEKYPDILEKAPTTEKEPTNACHFADKMELDSEDPYYKGNFVTIDLEKPQQPQKKTTATPPPLSRLFPEDSNQIINKQVCEQPEAAARQAIRSASRKSRTRSMIVTDESSVFTNKVPDISTYATLRVTPHPTFHKPMDRSPQEPLENLFVRPKEEEPLEKNLFTRPSDTASIASEQTAIREATLHRNDVGTIRRMLQSSWSGNQLKASESSSTLSSGSIRPMASPVGSFNPRLQNQHLVSLSLRVPVRQRPSIIGYMEAPAPTTSFSSSTTRTMIPTKEEAPH</sequence>
<feature type="transmembrane region" description="Helical" evidence="2">
    <location>
        <begin position="6"/>
        <end position="25"/>
    </location>
</feature>
<gene>
    <name evidence="3" type="ORF">CU098_012814</name>
</gene>
<evidence type="ECO:0000256" key="1">
    <source>
        <dbReference type="SAM" id="MobiDB-lite"/>
    </source>
</evidence>
<comment type="caution">
    <text evidence="3">The sequence shown here is derived from an EMBL/GenBank/DDBJ whole genome shotgun (WGS) entry which is preliminary data.</text>
</comment>
<feature type="region of interest" description="Disordered" evidence="1">
    <location>
        <begin position="241"/>
        <end position="268"/>
    </location>
</feature>
<feature type="compositionally biased region" description="Low complexity" evidence="1">
    <location>
        <begin position="89"/>
        <end position="98"/>
    </location>
</feature>
<feature type="compositionally biased region" description="Low complexity" evidence="1">
    <location>
        <begin position="303"/>
        <end position="313"/>
    </location>
</feature>
<feature type="region of interest" description="Disordered" evidence="1">
    <location>
        <begin position="87"/>
        <end position="108"/>
    </location>
</feature>
<name>A0A367KWM3_RHIST</name>
<feature type="compositionally biased region" description="Low complexity" evidence="1">
    <location>
        <begin position="248"/>
        <end position="258"/>
    </location>
</feature>
<feature type="region of interest" description="Disordered" evidence="1">
    <location>
        <begin position="298"/>
        <end position="323"/>
    </location>
</feature>
<dbReference type="EMBL" id="PJQM01000120">
    <property type="protein sequence ID" value="RCI06608.1"/>
    <property type="molecule type" value="Genomic_DNA"/>
</dbReference>
<accession>A0A367KWM3</accession>
<evidence type="ECO:0000313" key="3">
    <source>
        <dbReference type="EMBL" id="RCI06608.1"/>
    </source>
</evidence>
<keyword evidence="2" id="KW-0472">Membrane</keyword>
<evidence type="ECO:0000256" key="2">
    <source>
        <dbReference type="SAM" id="Phobius"/>
    </source>
</evidence>
<keyword evidence="2" id="KW-1133">Transmembrane helix</keyword>
<reference evidence="3 4" key="1">
    <citation type="journal article" date="2018" name="G3 (Bethesda)">
        <title>Phylogenetic and Phylogenomic Definition of Rhizopus Species.</title>
        <authorList>
            <person name="Gryganskyi A.P."/>
            <person name="Golan J."/>
            <person name="Dolatabadi S."/>
            <person name="Mondo S."/>
            <person name="Robb S."/>
            <person name="Idnurm A."/>
            <person name="Muszewska A."/>
            <person name="Steczkiewicz K."/>
            <person name="Masonjones S."/>
            <person name="Liao H.L."/>
            <person name="Gajdeczka M.T."/>
            <person name="Anike F."/>
            <person name="Vuek A."/>
            <person name="Anishchenko I.M."/>
            <person name="Voigt K."/>
            <person name="de Hoog G.S."/>
            <person name="Smith M.E."/>
            <person name="Heitman J."/>
            <person name="Vilgalys R."/>
            <person name="Stajich J.E."/>
        </authorList>
    </citation>
    <scope>NUCLEOTIDE SEQUENCE [LARGE SCALE GENOMIC DNA]</scope>
    <source>
        <strain evidence="3 4">LSU 92-RS-03</strain>
    </source>
</reference>
<keyword evidence="4" id="KW-1185">Reference proteome</keyword>
<proteinExistence type="predicted"/>
<keyword evidence="2" id="KW-0812">Transmembrane</keyword>
<dbReference type="STRING" id="4846.A0A367KWM3"/>
<dbReference type="Proteomes" id="UP000253551">
    <property type="component" value="Unassembled WGS sequence"/>
</dbReference>
<protein>
    <submittedName>
        <fullName evidence="3">Uncharacterized protein</fullName>
    </submittedName>
</protein>